<accession>A0A7R9A5K2</accession>
<dbReference type="InterPro" id="IPR010987">
    <property type="entry name" value="Glutathione-S-Trfase_C-like"/>
</dbReference>
<dbReference type="EMBL" id="LR899968">
    <property type="protein sequence ID" value="CAD7243549.1"/>
    <property type="molecule type" value="Genomic_DNA"/>
</dbReference>
<evidence type="ECO:0000256" key="3">
    <source>
        <dbReference type="ARBA" id="ARBA00012452"/>
    </source>
</evidence>
<dbReference type="EC" id="2.5.1.18" evidence="3"/>
<dbReference type="Pfam" id="PF14497">
    <property type="entry name" value="GST_C_3"/>
    <property type="match status" value="1"/>
</dbReference>
<dbReference type="OrthoDB" id="414243at2759"/>
<evidence type="ECO:0000256" key="5">
    <source>
        <dbReference type="ARBA" id="ARBA00047960"/>
    </source>
</evidence>
<dbReference type="GO" id="GO:0004364">
    <property type="term" value="F:glutathione transferase activity"/>
    <property type="evidence" value="ECO:0007669"/>
    <property type="project" value="UniProtKB-EC"/>
</dbReference>
<dbReference type="InterPro" id="IPR004046">
    <property type="entry name" value="GST_C"/>
</dbReference>
<dbReference type="PANTHER" id="PTHR11571">
    <property type="entry name" value="GLUTATHIONE S-TRANSFERASE"/>
    <property type="match status" value="1"/>
</dbReference>
<dbReference type="InterPro" id="IPR040079">
    <property type="entry name" value="Glutathione_S-Trfase"/>
</dbReference>
<feature type="domain" description="GST C-terminal" evidence="7">
    <location>
        <begin position="81"/>
        <end position="200"/>
    </location>
</feature>
<dbReference type="EMBL" id="CAJPEV010000451">
    <property type="protein sequence ID" value="CAG0885431.1"/>
    <property type="molecule type" value="Genomic_DNA"/>
</dbReference>
<dbReference type="Proteomes" id="UP000677054">
    <property type="component" value="Unassembled WGS sequence"/>
</dbReference>
<keyword evidence="4" id="KW-0808">Transferase</keyword>
<keyword evidence="9" id="KW-1185">Reference proteome</keyword>
<dbReference type="PANTHER" id="PTHR11571:SF222">
    <property type="entry name" value="GLUTATHIONE TRANSFERASE"/>
    <property type="match status" value="1"/>
</dbReference>
<dbReference type="InterPro" id="IPR050213">
    <property type="entry name" value="GST_superfamily"/>
</dbReference>
<evidence type="ECO:0000256" key="1">
    <source>
        <dbReference type="ARBA" id="ARBA00003701"/>
    </source>
</evidence>
<evidence type="ECO:0000313" key="9">
    <source>
        <dbReference type="Proteomes" id="UP000677054"/>
    </source>
</evidence>
<dbReference type="PROSITE" id="PS50405">
    <property type="entry name" value="GST_CTER"/>
    <property type="match status" value="1"/>
</dbReference>
<dbReference type="FunFam" id="1.20.1050.10:FF:000003">
    <property type="entry name" value="Glutathione S-transferase 2"/>
    <property type="match status" value="1"/>
</dbReference>
<reference evidence="8" key="1">
    <citation type="submission" date="2020-11" db="EMBL/GenBank/DDBJ databases">
        <authorList>
            <person name="Tran Van P."/>
        </authorList>
    </citation>
    <scope>NUCLEOTIDE SEQUENCE</scope>
</reference>
<evidence type="ECO:0000259" key="6">
    <source>
        <dbReference type="PROSITE" id="PS50404"/>
    </source>
</evidence>
<dbReference type="InterPro" id="IPR036282">
    <property type="entry name" value="Glutathione-S-Trfase_C_sf"/>
</dbReference>
<proteinExistence type="inferred from homology"/>
<evidence type="ECO:0000313" key="8">
    <source>
        <dbReference type="EMBL" id="CAD7243549.1"/>
    </source>
</evidence>
<evidence type="ECO:0000256" key="2">
    <source>
        <dbReference type="ARBA" id="ARBA00005861"/>
    </source>
</evidence>
<dbReference type="Pfam" id="PF02798">
    <property type="entry name" value="GST_N"/>
    <property type="match status" value="1"/>
</dbReference>
<comment type="catalytic activity">
    <reaction evidence="5">
        <text>RX + glutathione = an S-substituted glutathione + a halide anion + H(+)</text>
        <dbReference type="Rhea" id="RHEA:16437"/>
        <dbReference type="ChEBI" id="CHEBI:15378"/>
        <dbReference type="ChEBI" id="CHEBI:16042"/>
        <dbReference type="ChEBI" id="CHEBI:17792"/>
        <dbReference type="ChEBI" id="CHEBI:57925"/>
        <dbReference type="ChEBI" id="CHEBI:90779"/>
        <dbReference type="EC" id="2.5.1.18"/>
    </reaction>
</comment>
<dbReference type="Gene3D" id="1.20.1050.130">
    <property type="match status" value="1"/>
</dbReference>
<dbReference type="AlphaFoldDB" id="A0A7R9A5K2"/>
<gene>
    <name evidence="8" type="ORF">DSTB1V02_LOCUS3466</name>
</gene>
<dbReference type="SUPFAM" id="SSF52833">
    <property type="entry name" value="Thioredoxin-like"/>
    <property type="match status" value="1"/>
</dbReference>
<evidence type="ECO:0000259" key="7">
    <source>
        <dbReference type="PROSITE" id="PS50405"/>
    </source>
</evidence>
<name>A0A7R9A5K2_9CRUS</name>
<comment type="function">
    <text evidence="1">Conjugation of reduced glutathione to a wide number of exogenous and endogenous hydrophobic electrophiles.</text>
</comment>
<dbReference type="GO" id="GO:0006749">
    <property type="term" value="P:glutathione metabolic process"/>
    <property type="evidence" value="ECO:0007669"/>
    <property type="project" value="TreeGrafter"/>
</dbReference>
<dbReference type="InterPro" id="IPR036249">
    <property type="entry name" value="Thioredoxin-like_sf"/>
</dbReference>
<feature type="domain" description="GST N-terminal" evidence="6">
    <location>
        <begin position="1"/>
        <end position="79"/>
    </location>
</feature>
<evidence type="ECO:0000256" key="4">
    <source>
        <dbReference type="ARBA" id="ARBA00022679"/>
    </source>
</evidence>
<organism evidence="8">
    <name type="scientific">Darwinula stevensoni</name>
    <dbReference type="NCBI Taxonomy" id="69355"/>
    <lineage>
        <taxon>Eukaryota</taxon>
        <taxon>Metazoa</taxon>
        <taxon>Ecdysozoa</taxon>
        <taxon>Arthropoda</taxon>
        <taxon>Crustacea</taxon>
        <taxon>Oligostraca</taxon>
        <taxon>Ostracoda</taxon>
        <taxon>Podocopa</taxon>
        <taxon>Podocopida</taxon>
        <taxon>Darwinulocopina</taxon>
        <taxon>Darwinuloidea</taxon>
        <taxon>Darwinulidae</taxon>
        <taxon>Darwinula</taxon>
    </lineage>
</organism>
<dbReference type="PROSITE" id="PS50404">
    <property type="entry name" value="GST_NTER"/>
    <property type="match status" value="1"/>
</dbReference>
<sequence length="221" mass="26289">MRKAQHIRTLLAFAGVEWEDKIYQLEPPNGPGRQAWARDKKDGLGLHFPNLPYFVDGELKMSQSLAILRYLGRKHGLYGKTDKELCRQDMVEQQHGDFMMDMGHVVYTAFTLEAKSNYLKETLPTHLDLFTKFIGDRSWLVGDRLTYVDFLWYEILDRQLYLDPECFKDFPAVRDFMDRFENLRNVKEYLRSDKFQKWPLFGPRALWGYKEEDMKLRFPNG</sequence>
<dbReference type="InterPro" id="IPR004045">
    <property type="entry name" value="Glutathione_S-Trfase_N"/>
</dbReference>
<dbReference type="SFLD" id="SFLDS00019">
    <property type="entry name" value="Glutathione_Transferase_(cytos"/>
    <property type="match status" value="1"/>
</dbReference>
<protein>
    <recommendedName>
        <fullName evidence="3">glutathione transferase</fullName>
        <ecNumber evidence="3">2.5.1.18</ecNumber>
    </recommendedName>
</protein>
<dbReference type="SUPFAM" id="SSF47616">
    <property type="entry name" value="GST C-terminal domain-like"/>
    <property type="match status" value="1"/>
</dbReference>
<comment type="similarity">
    <text evidence="2">Belongs to the GST superfamily. Mu family.</text>
</comment>